<comment type="function">
    <text evidence="8">This protein binds specifically to 23S rRNA; its binding is stimulated by other ribosomal proteins, e.g. L4, L17, and L20. It is important during the early stages of 50S assembly. It makes multiple contacts with different domains of the 23S rRNA in the assembled 50S subunit and ribosome.</text>
</comment>
<dbReference type="RefSeq" id="WP_013137099.1">
    <property type="nucleotide sequence ID" value="NC_014168.1"/>
</dbReference>
<comment type="subunit">
    <text evidence="3 10 12">Part of the 50S ribosomal subunit.</text>
</comment>
<dbReference type="Proteomes" id="UP000002247">
    <property type="component" value="Chromosome"/>
</dbReference>
<accession>D6ZAA1</accession>
<evidence type="ECO:0000256" key="10">
    <source>
        <dbReference type="HAMAP-Rule" id="MF_01331"/>
    </source>
</evidence>
<dbReference type="Pfam" id="PF00237">
    <property type="entry name" value="Ribosomal_L22"/>
    <property type="match status" value="1"/>
</dbReference>
<dbReference type="InterPro" id="IPR018260">
    <property type="entry name" value="Ribosomal_uL22_CS"/>
</dbReference>
<dbReference type="SUPFAM" id="SSF54843">
    <property type="entry name" value="Ribosomal protein L22"/>
    <property type="match status" value="1"/>
</dbReference>
<dbReference type="KEGG" id="srt:Srot_0154"/>
<proteinExistence type="inferred from homology"/>
<evidence type="ECO:0000256" key="8">
    <source>
        <dbReference type="ARBA" id="ARBA00025084"/>
    </source>
</evidence>
<dbReference type="PROSITE" id="PS00464">
    <property type="entry name" value="RIBOSOMAL_L22"/>
    <property type="match status" value="1"/>
</dbReference>
<dbReference type="PANTHER" id="PTHR13501">
    <property type="entry name" value="CHLOROPLAST 50S RIBOSOMAL PROTEIN L22-RELATED"/>
    <property type="match status" value="1"/>
</dbReference>
<comment type="function">
    <text evidence="1 10">The globular domain of the protein is located near the polypeptide exit tunnel on the outside of the subunit, while an extended beta-hairpin is found that lines the wall of the exit tunnel in the center of the 70S ribosome.</text>
</comment>
<keyword evidence="4 10" id="KW-0699">rRNA-binding</keyword>
<dbReference type="GO" id="GO:0006412">
    <property type="term" value="P:translation"/>
    <property type="evidence" value="ECO:0007669"/>
    <property type="project" value="UniProtKB-UniRule"/>
</dbReference>
<evidence type="ECO:0000313" key="15">
    <source>
        <dbReference type="EMBL" id="ADG96643.1"/>
    </source>
</evidence>
<evidence type="ECO:0000256" key="7">
    <source>
        <dbReference type="ARBA" id="ARBA00023274"/>
    </source>
</evidence>
<dbReference type="NCBIfam" id="TIGR01044">
    <property type="entry name" value="rplV_bact"/>
    <property type="match status" value="1"/>
</dbReference>
<comment type="similarity">
    <text evidence="2 10 11">Belongs to the universal ribosomal protein uL22 family.</text>
</comment>
<evidence type="ECO:0000256" key="11">
    <source>
        <dbReference type="RuleBase" id="RU004005"/>
    </source>
</evidence>
<evidence type="ECO:0000256" key="9">
    <source>
        <dbReference type="ARBA" id="ARBA00035207"/>
    </source>
</evidence>
<name>D6ZAA1_SEGRD</name>
<dbReference type="InterPro" id="IPR047867">
    <property type="entry name" value="Ribosomal_uL22_bac/org-type"/>
</dbReference>
<evidence type="ECO:0000256" key="14">
    <source>
        <dbReference type="SAM" id="MobiDB-lite"/>
    </source>
</evidence>
<dbReference type="PANTHER" id="PTHR13501:SF8">
    <property type="entry name" value="LARGE RIBOSOMAL SUBUNIT PROTEIN UL22M"/>
    <property type="match status" value="1"/>
</dbReference>
<feature type="region of interest" description="Disordered" evidence="14">
    <location>
        <begin position="121"/>
        <end position="161"/>
    </location>
</feature>
<gene>
    <name evidence="10" type="primary">rplV</name>
    <name evidence="15" type="ordered locus">Srot_0154</name>
</gene>
<feature type="compositionally biased region" description="Basic and acidic residues" evidence="14">
    <location>
        <begin position="138"/>
        <end position="149"/>
    </location>
</feature>
<dbReference type="GO" id="GO:0003735">
    <property type="term" value="F:structural constituent of ribosome"/>
    <property type="evidence" value="ECO:0007669"/>
    <property type="project" value="InterPro"/>
</dbReference>
<organism evidence="15 16">
    <name type="scientific">Segniliparus rotundus (strain ATCC BAA-972 / CDC 1076 / CIP 108378 / DSM 44985 / JCM 13578)</name>
    <dbReference type="NCBI Taxonomy" id="640132"/>
    <lineage>
        <taxon>Bacteria</taxon>
        <taxon>Bacillati</taxon>
        <taxon>Actinomycetota</taxon>
        <taxon>Actinomycetes</taxon>
        <taxon>Mycobacteriales</taxon>
        <taxon>Segniliparaceae</taxon>
        <taxon>Segniliparus</taxon>
    </lineage>
</organism>
<dbReference type="STRING" id="640132.Srot_0154"/>
<evidence type="ECO:0000313" key="16">
    <source>
        <dbReference type="Proteomes" id="UP000002247"/>
    </source>
</evidence>
<dbReference type="GO" id="GO:0019843">
    <property type="term" value="F:rRNA binding"/>
    <property type="evidence" value="ECO:0007669"/>
    <property type="project" value="UniProtKB-UniRule"/>
</dbReference>
<feature type="compositionally biased region" description="Low complexity" evidence="14">
    <location>
        <begin position="150"/>
        <end position="161"/>
    </location>
</feature>
<protein>
    <recommendedName>
        <fullName evidence="9 10">Large ribosomal subunit protein uL22</fullName>
    </recommendedName>
</protein>
<evidence type="ECO:0000256" key="3">
    <source>
        <dbReference type="ARBA" id="ARBA00011838"/>
    </source>
</evidence>
<dbReference type="EMBL" id="CP001958">
    <property type="protein sequence ID" value="ADG96643.1"/>
    <property type="molecule type" value="Genomic_DNA"/>
</dbReference>
<dbReference type="HOGENOM" id="CLU_083987_3_2_11"/>
<dbReference type="InterPro" id="IPR001063">
    <property type="entry name" value="Ribosomal_uL22"/>
</dbReference>
<reference evidence="15 16" key="1">
    <citation type="journal article" date="2010" name="Stand. Genomic Sci.">
        <title>Complete genome sequence of Segniliparus rotundus type strain (CDC 1076).</title>
        <authorList>
            <person name="Sikorski J."/>
            <person name="Lapidus A."/>
            <person name="Copeland A."/>
            <person name="Misra M."/>
            <person name="Glavina Del Rio T."/>
            <person name="Nolan M."/>
            <person name="Lucas S."/>
            <person name="Chen F."/>
            <person name="Tice H."/>
            <person name="Cheng J.F."/>
            <person name="Jando M."/>
            <person name="Schneider S."/>
            <person name="Bruce D."/>
            <person name="Goodwin L."/>
            <person name="Pitluck S."/>
            <person name="Liolios K."/>
            <person name="Mikhailova N."/>
            <person name="Pati A."/>
            <person name="Ivanova N."/>
            <person name="Mavromatis K."/>
            <person name="Chen A."/>
            <person name="Palaniappan K."/>
            <person name="Chertkov O."/>
            <person name="Land M."/>
            <person name="Hauser L."/>
            <person name="Chang Y.J."/>
            <person name="Jeffries C.D."/>
            <person name="Brettin T."/>
            <person name="Detter J.C."/>
            <person name="Han C."/>
            <person name="Rohde M."/>
            <person name="Goker M."/>
            <person name="Bristow J."/>
            <person name="Eisen J.A."/>
            <person name="Markowitz V."/>
            <person name="Hugenholtz P."/>
            <person name="Kyrpides N.C."/>
            <person name="Klenk H.P."/>
        </authorList>
    </citation>
    <scope>NUCLEOTIDE SEQUENCE [LARGE SCALE GENOMIC DNA]</scope>
    <source>
        <strain evidence="16">ATCC BAA-972 / CDC 1076 / CIP 108378 / DSM 44985 / JCM 13578</strain>
    </source>
</reference>
<evidence type="ECO:0000256" key="6">
    <source>
        <dbReference type="ARBA" id="ARBA00022980"/>
    </source>
</evidence>
<dbReference type="AlphaFoldDB" id="D6ZAA1"/>
<keyword evidence="6 10" id="KW-0689">Ribosomal protein</keyword>
<evidence type="ECO:0000256" key="1">
    <source>
        <dbReference type="ARBA" id="ARBA00003478"/>
    </source>
</evidence>
<dbReference type="Gene3D" id="3.90.470.10">
    <property type="entry name" value="Ribosomal protein L22/L17"/>
    <property type="match status" value="1"/>
</dbReference>
<dbReference type="eggNOG" id="COG0091">
    <property type="taxonomic scope" value="Bacteria"/>
</dbReference>
<dbReference type="GO" id="GO:0022625">
    <property type="term" value="C:cytosolic large ribosomal subunit"/>
    <property type="evidence" value="ECO:0007669"/>
    <property type="project" value="TreeGrafter"/>
</dbReference>
<dbReference type="InterPro" id="IPR036394">
    <property type="entry name" value="Ribosomal_uL22_sf"/>
</dbReference>
<dbReference type="HAMAP" id="MF_01331_B">
    <property type="entry name" value="Ribosomal_uL22_B"/>
    <property type="match status" value="1"/>
</dbReference>
<dbReference type="OrthoDB" id="9805969at2"/>
<evidence type="ECO:0000256" key="2">
    <source>
        <dbReference type="ARBA" id="ARBA00009451"/>
    </source>
</evidence>
<dbReference type="CDD" id="cd00336">
    <property type="entry name" value="Ribosomal_L22"/>
    <property type="match status" value="1"/>
</dbReference>
<sequence length="161" mass="17403">MSTVQDNPTAHASLKGARFSATKARRVIDLIRGKRVDEALAILRFAPQSASEEVSKVLASAVANAEHNLNLHRSTLVVSKAFADEGPTLKRYQPRAQGRSFRIRKRTAHITIEVAAALANERPSRAKRVAGSKQGASKKTESKKTESKKTAATATEKGGEE</sequence>
<dbReference type="InterPro" id="IPR005727">
    <property type="entry name" value="Ribosomal_uL22_bac/chlpt-type"/>
</dbReference>
<keyword evidence="7 10" id="KW-0687">Ribonucleoprotein</keyword>
<evidence type="ECO:0000256" key="5">
    <source>
        <dbReference type="ARBA" id="ARBA00022884"/>
    </source>
</evidence>
<keyword evidence="16" id="KW-1185">Reference proteome</keyword>
<keyword evidence="5 10" id="KW-0694">RNA-binding</keyword>
<evidence type="ECO:0000256" key="4">
    <source>
        <dbReference type="ARBA" id="ARBA00022730"/>
    </source>
</evidence>
<evidence type="ECO:0000256" key="13">
    <source>
        <dbReference type="RuleBase" id="RU004008"/>
    </source>
</evidence>
<comment type="function">
    <text evidence="10 13">This protein binds specifically to 23S rRNA; its binding is stimulated by other ribosomal proteins, e.g., L4, L17, and L20. It is important during the early stages of 50S assembly. It makes multiple contacts with different domains of the 23S rRNA in the assembled 50S subunit and ribosome.</text>
</comment>
<evidence type="ECO:0000256" key="12">
    <source>
        <dbReference type="RuleBase" id="RU004006"/>
    </source>
</evidence>